<sequence length="367" mass="38562">MKYSLILALSLLSCAASLSAAVSANLVISVPEGTDDPQAPTAVDGVEGGLALAYGGKSFLRFIVKAGNGNVKLNNEAGNSGAPEIKAWGDLLDVLGDGNSLPGSPLSYVPEADEVIIITLNGENSNGGSAGFRANNGTGFGVIGGNPNRLDWRFDQAASEGIRLDVDATALPETHRVVISSITVGNGTPNGVVIPTVTNFAGGAVTGTEIVTLEDQSVLELSSAHELLGGRFGQIWVRQAVQPEAGDLGFCLQGISLDVLPYYGEWANYFLSNEAGDTETKTVLGSINTSLGEWVWSNDLSLWIYINESSVTNNGSWAYLPAESEAALGETSVVENDWLYLQELSQWLYQPASLVGETGSWVYVLGL</sequence>
<keyword evidence="1" id="KW-0732">Signal</keyword>
<feature type="chain" id="PRO_5025649463" evidence="1">
    <location>
        <begin position="21"/>
        <end position="367"/>
    </location>
</feature>
<evidence type="ECO:0000313" key="2">
    <source>
        <dbReference type="EMBL" id="NDV61584.1"/>
    </source>
</evidence>
<dbReference type="Proteomes" id="UP000478417">
    <property type="component" value="Unassembled WGS sequence"/>
</dbReference>
<dbReference type="RefSeq" id="WP_163962652.1">
    <property type="nucleotide sequence ID" value="NZ_JAAGNX010000001.1"/>
</dbReference>
<protein>
    <submittedName>
        <fullName evidence="2">Uncharacterized protein</fullName>
    </submittedName>
</protein>
<name>A0A6B2M084_9BACT</name>
<dbReference type="EMBL" id="JAAGNX010000001">
    <property type="protein sequence ID" value="NDV61584.1"/>
    <property type="molecule type" value="Genomic_DNA"/>
</dbReference>
<accession>A0A6B2M084</accession>
<gene>
    <name evidence="2" type="ORF">G0Q06_03895</name>
</gene>
<feature type="signal peptide" evidence="1">
    <location>
        <begin position="1"/>
        <end position="20"/>
    </location>
</feature>
<reference evidence="2 3" key="1">
    <citation type="submission" date="2020-02" db="EMBL/GenBank/DDBJ databases">
        <title>Albibacoteraceae fam. nov., the first described family within the subdivision 4 Verrucomicrobia.</title>
        <authorList>
            <person name="Xi F."/>
        </authorList>
    </citation>
    <scope>NUCLEOTIDE SEQUENCE [LARGE SCALE GENOMIC DNA]</scope>
    <source>
        <strain evidence="2 3">CK1056</strain>
    </source>
</reference>
<proteinExistence type="predicted"/>
<evidence type="ECO:0000313" key="3">
    <source>
        <dbReference type="Proteomes" id="UP000478417"/>
    </source>
</evidence>
<evidence type="ECO:0000256" key="1">
    <source>
        <dbReference type="SAM" id="SignalP"/>
    </source>
</evidence>
<comment type="caution">
    <text evidence="2">The sequence shown here is derived from an EMBL/GenBank/DDBJ whole genome shotgun (WGS) entry which is preliminary data.</text>
</comment>
<dbReference type="AlphaFoldDB" id="A0A6B2M084"/>
<keyword evidence="3" id="KW-1185">Reference proteome</keyword>
<organism evidence="2 3">
    <name type="scientific">Oceanipulchritudo coccoides</name>
    <dbReference type="NCBI Taxonomy" id="2706888"/>
    <lineage>
        <taxon>Bacteria</taxon>
        <taxon>Pseudomonadati</taxon>
        <taxon>Verrucomicrobiota</taxon>
        <taxon>Opitutia</taxon>
        <taxon>Puniceicoccales</taxon>
        <taxon>Oceanipulchritudinaceae</taxon>
        <taxon>Oceanipulchritudo</taxon>
    </lineage>
</organism>